<evidence type="ECO:0000256" key="9">
    <source>
        <dbReference type="ARBA" id="ARBA00023136"/>
    </source>
</evidence>
<evidence type="ECO:0000256" key="3">
    <source>
        <dbReference type="ARBA" id="ARBA00011049"/>
    </source>
</evidence>
<accession>A0AAI8MH07</accession>
<keyword evidence="16" id="KW-1185">Reference proteome</keyword>
<dbReference type="PANTHER" id="PTHR30034">
    <property type="entry name" value="FLAGELLAR MOTOR SWITCH PROTEIN FLIM"/>
    <property type="match status" value="1"/>
</dbReference>
<evidence type="ECO:0000313" key="17">
    <source>
        <dbReference type="Proteomes" id="UP000006036"/>
    </source>
</evidence>
<keyword evidence="14" id="KW-0282">Flagellum</keyword>
<dbReference type="GO" id="GO:0003774">
    <property type="term" value="F:cytoskeletal motor activity"/>
    <property type="evidence" value="ECO:0007669"/>
    <property type="project" value="InterPro"/>
</dbReference>
<dbReference type="CDD" id="cd17908">
    <property type="entry name" value="FliM"/>
    <property type="match status" value="1"/>
</dbReference>
<keyword evidence="9" id="KW-0472">Membrane</keyword>
<evidence type="ECO:0000313" key="16">
    <source>
        <dbReference type="Proteomes" id="UP000005755"/>
    </source>
</evidence>
<evidence type="ECO:0000256" key="4">
    <source>
        <dbReference type="ARBA" id="ARBA00021898"/>
    </source>
</evidence>
<evidence type="ECO:0000256" key="8">
    <source>
        <dbReference type="ARBA" id="ARBA00022779"/>
    </source>
</evidence>
<dbReference type="Pfam" id="PF01052">
    <property type="entry name" value="FliMN_C"/>
    <property type="match status" value="1"/>
</dbReference>
<organism evidence="14 17">
    <name type="scientific">Helicobacter cinaedi CCUG 18818 = ATCC BAA-847</name>
    <dbReference type="NCBI Taxonomy" id="537971"/>
    <lineage>
        <taxon>Bacteria</taxon>
        <taxon>Pseudomonadati</taxon>
        <taxon>Campylobacterota</taxon>
        <taxon>Epsilonproteobacteria</taxon>
        <taxon>Campylobacterales</taxon>
        <taxon>Helicobacteraceae</taxon>
        <taxon>Helicobacter</taxon>
    </lineage>
</organism>
<dbReference type="PANTHER" id="PTHR30034:SF3">
    <property type="entry name" value="FLAGELLAR MOTOR SWITCH PROTEIN FLIM"/>
    <property type="match status" value="1"/>
</dbReference>
<comment type="similarity">
    <text evidence="3">Belongs to the FliM family.</text>
</comment>
<sequence>MADILSQEEIDALLEVVDDDGDTTEIEKQGITHQKQVTLYDFKRPNRVSKEQLRAFKSIHDKMARSLSSQVSAVMRSIVEIQLHSVDQMTYGEFLMSLPSPTSFNIFSMKPLEGAAILEINPSIAFPMIDRLLGGKGDPYENSREFSDIELNLLDTLLRQIMQNLKEAWSSITEIFPSVDAKESSPNVVQIVAQNEIVIMVVMEIIIGHSSGMMSICYPVISLETVLSRLASRDLMLSDTSSKKSRNKELQALIAGANVVVSGYLGNATLSLKEVLDLQVGDIVRLDRAADDTILVSVDGREKYIASIGLQRYRKTLQIKEVIKTEKDQVKEVLEMLESQRKNRIANIEEEGE</sequence>
<dbReference type="SUPFAM" id="SSF103039">
    <property type="entry name" value="CheC-like"/>
    <property type="match status" value="1"/>
</dbReference>
<evidence type="ECO:0000259" key="13">
    <source>
        <dbReference type="Pfam" id="PF01052"/>
    </source>
</evidence>
<dbReference type="PIRSF" id="PIRSF002888">
    <property type="entry name" value="FliM"/>
    <property type="match status" value="1"/>
</dbReference>
<dbReference type="NCBIfam" id="TIGR01397">
    <property type="entry name" value="fliM_switch"/>
    <property type="match status" value="1"/>
</dbReference>
<dbReference type="AlphaFoldDB" id="A0AAI8MH07"/>
<dbReference type="GO" id="GO:0009425">
    <property type="term" value="C:bacterial-type flagellum basal body"/>
    <property type="evidence" value="ECO:0007669"/>
    <property type="project" value="UniProtKB-SubCell"/>
</dbReference>
<keyword evidence="14" id="KW-0966">Cell projection</keyword>
<evidence type="ECO:0000256" key="11">
    <source>
        <dbReference type="ARBA" id="ARBA00025044"/>
    </source>
</evidence>
<dbReference type="InterPro" id="IPR028976">
    <property type="entry name" value="CheC-like_sf"/>
</dbReference>
<name>A0AAI8MH07_9HELI</name>
<dbReference type="Proteomes" id="UP000005755">
    <property type="component" value="Unassembled WGS sequence"/>
</dbReference>
<dbReference type="InterPro" id="IPR036429">
    <property type="entry name" value="SpoA-like_sf"/>
</dbReference>
<reference evidence="15" key="1">
    <citation type="submission" date="2008-08" db="EMBL/GenBank/DDBJ databases">
        <title>Annotation of Helicobacter cinaedi strain CCUG 18818.</title>
        <authorList>
            <consortium name="The Broad Institute Genome Sequencing Platform"/>
            <person name="Fox J.G."/>
            <person name="Shen Z."/>
            <person name="Charoenlap N."/>
            <person name="Schauer D.B."/>
            <person name="Ward D."/>
            <person name="Mehta T."/>
            <person name="Young S."/>
            <person name="Jaffe D."/>
            <person name="Gnerre S."/>
            <person name="Berlin A."/>
            <person name="Heiman D."/>
            <person name="Hepburn T."/>
            <person name="Shea T."/>
            <person name="Sykes S."/>
            <person name="Alvarado L."/>
            <person name="Kodira C."/>
            <person name="Borodovsky M."/>
            <person name="Lander E."/>
            <person name="Galagan J."/>
            <person name="Nusbaum C."/>
            <person name="Birren B."/>
        </authorList>
    </citation>
    <scope>NUCLEOTIDE SEQUENCE</scope>
    <source>
        <strain evidence="15">CCUG 18818</strain>
    </source>
</reference>
<gene>
    <name evidence="14" type="primary">fliM</name>
    <name evidence="14" type="ORF">HCBAA847_0047</name>
    <name evidence="15" type="ORF">HCCG_00807</name>
</gene>
<dbReference type="InterPro" id="IPR001543">
    <property type="entry name" value="FliN-like_C"/>
</dbReference>
<dbReference type="EMBL" id="DS990391">
    <property type="protein sequence ID" value="EFR46261.1"/>
    <property type="molecule type" value="Genomic_DNA"/>
</dbReference>
<dbReference type="Gene3D" id="2.30.330.10">
    <property type="entry name" value="SpoA-like"/>
    <property type="match status" value="1"/>
</dbReference>
<proteinExistence type="inferred from homology"/>
<keyword evidence="10" id="KW-0975">Bacterial flagellum</keyword>
<evidence type="ECO:0000256" key="10">
    <source>
        <dbReference type="ARBA" id="ARBA00023143"/>
    </source>
</evidence>
<keyword evidence="5" id="KW-1003">Cell membrane</keyword>
<comment type="subcellular location">
    <subcellularLocation>
        <location evidence="1">Bacterial flagellum basal body</location>
    </subcellularLocation>
    <subcellularLocation>
        <location evidence="2">Cell inner membrane</location>
        <topology evidence="2">Peripheral membrane protein</topology>
    </subcellularLocation>
</comment>
<protein>
    <recommendedName>
        <fullName evidence="4 12">Flagellar motor switch protein FliM</fullName>
    </recommendedName>
</protein>
<evidence type="ECO:0000256" key="1">
    <source>
        <dbReference type="ARBA" id="ARBA00004117"/>
    </source>
</evidence>
<evidence type="ECO:0000313" key="15">
    <source>
        <dbReference type="EMBL" id="EFR46261.1"/>
    </source>
</evidence>
<dbReference type="PRINTS" id="PR00955">
    <property type="entry name" value="FLGMOTORFLIM"/>
</dbReference>
<dbReference type="Proteomes" id="UP000006036">
    <property type="component" value="Chromosome 1"/>
</dbReference>
<evidence type="ECO:0000256" key="5">
    <source>
        <dbReference type="ARBA" id="ARBA00022475"/>
    </source>
</evidence>
<dbReference type="GO" id="GO:0071978">
    <property type="term" value="P:bacterial-type flagellum-dependent swarming motility"/>
    <property type="evidence" value="ECO:0007669"/>
    <property type="project" value="TreeGrafter"/>
</dbReference>
<reference evidence="14 17" key="2">
    <citation type="journal article" date="2012" name="J. Bacteriol.">
        <title>Complete Genome Sequence of Helicobacter cinaedi Type Strain ATCC BAA-847.</title>
        <authorList>
            <person name="Miyoshi-Akiyama T."/>
            <person name="Takeshita N."/>
            <person name="Ohmagari N."/>
            <person name="Kirikae T."/>
        </authorList>
    </citation>
    <scope>NUCLEOTIDE SEQUENCE [LARGE SCALE GENOMIC DNA]</scope>
    <source>
        <strain evidence="14 17">ATCC BAA-847</strain>
    </source>
</reference>
<dbReference type="GO" id="GO:0005886">
    <property type="term" value="C:plasma membrane"/>
    <property type="evidence" value="ECO:0007669"/>
    <property type="project" value="UniProtKB-SubCell"/>
</dbReference>
<evidence type="ECO:0000256" key="7">
    <source>
        <dbReference type="ARBA" id="ARBA00022519"/>
    </source>
</evidence>
<dbReference type="Gene3D" id="3.40.1550.10">
    <property type="entry name" value="CheC-like"/>
    <property type="match status" value="1"/>
</dbReference>
<dbReference type="SUPFAM" id="SSF101801">
    <property type="entry name" value="Surface presentation of antigens (SPOA)"/>
    <property type="match status" value="1"/>
</dbReference>
<feature type="domain" description="Flagellar motor switch protein FliN-like C-terminal" evidence="13">
    <location>
        <begin position="254"/>
        <end position="323"/>
    </location>
</feature>
<reference evidence="14" key="3">
    <citation type="submission" date="2012-07" db="EMBL/GenBank/DDBJ databases">
        <authorList>
            <person name="Akiyama T."/>
            <person name="Takeshita N."/>
            <person name="Ohmagari N."/>
            <person name="Kirikae T."/>
        </authorList>
    </citation>
    <scope>NUCLEOTIDE SEQUENCE</scope>
    <source>
        <strain evidence="14">ATCC BAA-847</strain>
    </source>
</reference>
<dbReference type="InterPro" id="IPR001689">
    <property type="entry name" value="Flag_FliM"/>
</dbReference>
<evidence type="ECO:0000313" key="14">
    <source>
        <dbReference type="EMBL" id="BAM31307.1"/>
    </source>
</evidence>
<keyword evidence="8" id="KW-0283">Flagellar rotation</keyword>
<dbReference type="KEGG" id="hcb:HCBAA847_0047"/>
<keyword evidence="6" id="KW-0145">Chemotaxis</keyword>
<dbReference type="EMBL" id="AP012492">
    <property type="protein sequence ID" value="BAM31307.1"/>
    <property type="molecule type" value="Genomic_DNA"/>
</dbReference>
<dbReference type="GeneID" id="66538542"/>
<comment type="function">
    <text evidence="11">FliM is one of three proteins (FliG, FliN, FliM) that forms the rotor-mounted switch complex (C ring), located at the base of the basal body. This complex interacts with the CheY and CheZ chemotaxis proteins, in addition to contacting components of the motor that determine the direction of flagellar rotation.</text>
</comment>
<dbReference type="GO" id="GO:0050918">
    <property type="term" value="P:positive chemotaxis"/>
    <property type="evidence" value="ECO:0007669"/>
    <property type="project" value="TreeGrafter"/>
</dbReference>
<dbReference type="Pfam" id="PF02154">
    <property type="entry name" value="FliM"/>
    <property type="match status" value="1"/>
</dbReference>
<evidence type="ECO:0000256" key="6">
    <source>
        <dbReference type="ARBA" id="ARBA00022500"/>
    </source>
</evidence>
<dbReference type="RefSeq" id="WP_002956117.1">
    <property type="nucleotide sequence ID" value="NC_020555.1"/>
</dbReference>
<keyword evidence="14" id="KW-0969">Cilium</keyword>
<reference evidence="16" key="4">
    <citation type="journal article" date="2014" name="Genome Announc.">
        <title>Draft genome sequences of six enterohepatic helicobacter species isolated from humans and one from rhesus macaques.</title>
        <authorList>
            <person name="Shen Z."/>
            <person name="Sheh A."/>
            <person name="Young S.K."/>
            <person name="Abouelliel A."/>
            <person name="Ward D.V."/>
            <person name="Earl A.M."/>
            <person name="Fox J.G."/>
        </authorList>
    </citation>
    <scope>NUCLEOTIDE SEQUENCE [LARGE SCALE GENOMIC DNA]</scope>
    <source>
        <strain evidence="16">CCUG 18818</strain>
    </source>
</reference>
<evidence type="ECO:0000256" key="12">
    <source>
        <dbReference type="NCBIfam" id="TIGR01397"/>
    </source>
</evidence>
<keyword evidence="7" id="KW-0997">Cell inner membrane</keyword>
<evidence type="ECO:0000256" key="2">
    <source>
        <dbReference type="ARBA" id="ARBA00004417"/>
    </source>
</evidence>